<keyword evidence="1" id="KW-0472">Membrane</keyword>
<name>A0A931IZV9_9BURK</name>
<gene>
    <name evidence="2" type="ORF">I7X43_08235</name>
</gene>
<accession>A0A931IZV9</accession>
<feature type="transmembrane region" description="Helical" evidence="1">
    <location>
        <begin position="9"/>
        <end position="27"/>
    </location>
</feature>
<keyword evidence="1" id="KW-1133">Transmembrane helix</keyword>
<proteinExistence type="predicted"/>
<feature type="transmembrane region" description="Helical" evidence="1">
    <location>
        <begin position="64"/>
        <end position="85"/>
    </location>
</feature>
<keyword evidence="1" id="KW-0812">Transmembrane</keyword>
<sequence length="141" mass="15034">MSNPKSKSLAAWLALLGGSIGLHRFYLRGARDIWAWLLPWPTLAGGVGLARFRTLGADDLLAAWLLPLLGLMLAQGALTAIYLGLTSDEQWNARHNPQQPAPATRWGPVLAAIAGLLLGGTALMSAIVFAAQRYFELSATA</sequence>
<keyword evidence="3" id="KW-1185">Reference proteome</keyword>
<comment type="caution">
    <text evidence="2">The sequence shown here is derived from an EMBL/GenBank/DDBJ whole genome shotgun (WGS) entry which is preliminary data.</text>
</comment>
<dbReference type="AlphaFoldDB" id="A0A931IZV9"/>
<dbReference type="EMBL" id="JAEDAL010000003">
    <property type="protein sequence ID" value="MBH9552841.1"/>
    <property type="molecule type" value="Genomic_DNA"/>
</dbReference>
<evidence type="ECO:0000313" key="3">
    <source>
        <dbReference type="Proteomes" id="UP000620139"/>
    </source>
</evidence>
<protein>
    <submittedName>
        <fullName evidence="2">TM2 domain-containing protein</fullName>
    </submittedName>
</protein>
<feature type="transmembrane region" description="Helical" evidence="1">
    <location>
        <begin position="105"/>
        <end position="131"/>
    </location>
</feature>
<feature type="transmembrane region" description="Helical" evidence="1">
    <location>
        <begin position="33"/>
        <end position="52"/>
    </location>
</feature>
<dbReference type="RefSeq" id="WP_198100460.1">
    <property type="nucleotide sequence ID" value="NZ_JAEDAL010000003.1"/>
</dbReference>
<dbReference type="Proteomes" id="UP000620139">
    <property type="component" value="Unassembled WGS sequence"/>
</dbReference>
<evidence type="ECO:0000313" key="2">
    <source>
        <dbReference type="EMBL" id="MBH9552841.1"/>
    </source>
</evidence>
<reference evidence="2" key="1">
    <citation type="submission" date="2020-12" db="EMBL/GenBank/DDBJ databases">
        <title>The genome sequence of Inhella sp. 4Y17.</title>
        <authorList>
            <person name="Liu Y."/>
        </authorList>
    </citation>
    <scope>NUCLEOTIDE SEQUENCE</scope>
    <source>
        <strain evidence="2">4Y10</strain>
    </source>
</reference>
<evidence type="ECO:0000256" key="1">
    <source>
        <dbReference type="SAM" id="Phobius"/>
    </source>
</evidence>
<organism evidence="2 3">
    <name type="scientific">Inhella gelatinilytica</name>
    <dbReference type="NCBI Taxonomy" id="2795030"/>
    <lineage>
        <taxon>Bacteria</taxon>
        <taxon>Pseudomonadati</taxon>
        <taxon>Pseudomonadota</taxon>
        <taxon>Betaproteobacteria</taxon>
        <taxon>Burkholderiales</taxon>
        <taxon>Sphaerotilaceae</taxon>
        <taxon>Inhella</taxon>
    </lineage>
</organism>